<evidence type="ECO:0000313" key="1">
    <source>
        <dbReference type="EMBL" id="CEQ03237.1"/>
    </source>
</evidence>
<dbReference type="EMBL" id="CEKZ01000003">
    <property type="protein sequence ID" value="CEQ03237.1"/>
    <property type="molecule type" value="Genomic_DNA"/>
</dbReference>
<sequence length="35" mass="4192">MNIQVYDSAKVQLDKLLKDESSKKYIRIFIRTISF</sequence>
<protein>
    <submittedName>
        <fullName evidence="1">Uncharacterized protein</fullName>
    </submittedName>
</protein>
<dbReference type="AlphaFoldDB" id="A0A0C7NXA2"/>
<name>A0A0C7NXA2_PARSO</name>
<evidence type="ECO:0000313" key="2">
    <source>
        <dbReference type="Proteomes" id="UP000049127"/>
    </source>
</evidence>
<accession>A0A0C7NXA2</accession>
<gene>
    <name evidence="1" type="ORF">R28058_09701</name>
</gene>
<proteinExistence type="predicted"/>
<organism evidence="1 2">
    <name type="scientific">Paraclostridium sordellii</name>
    <name type="common">Clostridium sordellii</name>
    <dbReference type="NCBI Taxonomy" id="1505"/>
    <lineage>
        <taxon>Bacteria</taxon>
        <taxon>Bacillati</taxon>
        <taxon>Bacillota</taxon>
        <taxon>Clostridia</taxon>
        <taxon>Peptostreptococcales</taxon>
        <taxon>Peptostreptococcaceae</taxon>
        <taxon>Paraclostridium</taxon>
    </lineage>
</organism>
<dbReference type="Proteomes" id="UP000049127">
    <property type="component" value="Unassembled WGS sequence"/>
</dbReference>
<reference evidence="1 2" key="1">
    <citation type="submission" date="2015-01" db="EMBL/GenBank/DDBJ databases">
        <authorList>
            <person name="Aslett A.Martin."/>
            <person name="De Silva Nishadi"/>
        </authorList>
    </citation>
    <scope>NUCLEOTIDE SEQUENCE [LARGE SCALE GENOMIC DNA]</scope>
    <source>
        <strain evidence="1 2">R28058</strain>
    </source>
</reference>